<gene>
    <name evidence="9" type="ORF">MFP26_23000</name>
</gene>
<organism evidence="9 10">
    <name type="scientific">Brenneria tiliae</name>
    <dbReference type="NCBI Taxonomy" id="2914984"/>
    <lineage>
        <taxon>Bacteria</taxon>
        <taxon>Pseudomonadati</taxon>
        <taxon>Pseudomonadota</taxon>
        <taxon>Gammaproteobacteria</taxon>
        <taxon>Enterobacterales</taxon>
        <taxon>Pectobacteriaceae</taxon>
        <taxon>Brenneria</taxon>
    </lineage>
</organism>
<evidence type="ECO:0000313" key="9">
    <source>
        <dbReference type="EMBL" id="MCL2895547.1"/>
    </source>
</evidence>
<keyword evidence="6 9" id="KW-0067">ATP-binding</keyword>
<evidence type="ECO:0000256" key="1">
    <source>
        <dbReference type="ARBA" id="ARBA00004417"/>
    </source>
</evidence>
<dbReference type="InterPro" id="IPR030679">
    <property type="entry name" value="ABC_ATPase_HisP-typ"/>
</dbReference>
<evidence type="ECO:0000259" key="8">
    <source>
        <dbReference type="PROSITE" id="PS50893"/>
    </source>
</evidence>
<keyword evidence="7" id="KW-0472">Membrane</keyword>
<keyword evidence="10" id="KW-1185">Reference proteome</keyword>
<keyword evidence="5" id="KW-0547">Nucleotide-binding</keyword>
<dbReference type="PIRSF" id="PIRSF039085">
    <property type="entry name" value="ABC_ATPase_HisP"/>
    <property type="match status" value="1"/>
</dbReference>
<dbReference type="CDD" id="cd03262">
    <property type="entry name" value="ABC_HisP_GlnQ"/>
    <property type="match status" value="1"/>
</dbReference>
<keyword evidence="3" id="KW-0813">Transport</keyword>
<dbReference type="SUPFAM" id="SSF52540">
    <property type="entry name" value="P-loop containing nucleoside triphosphate hydrolases"/>
    <property type="match status" value="1"/>
</dbReference>
<evidence type="ECO:0000313" key="10">
    <source>
        <dbReference type="Proteomes" id="UP001203069"/>
    </source>
</evidence>
<dbReference type="PROSITE" id="PS00211">
    <property type="entry name" value="ABC_TRANSPORTER_1"/>
    <property type="match status" value="1"/>
</dbReference>
<dbReference type="SMART" id="SM00382">
    <property type="entry name" value="AAA"/>
    <property type="match status" value="1"/>
</dbReference>
<dbReference type="InterPro" id="IPR050086">
    <property type="entry name" value="MetN_ABC_transporter-like"/>
</dbReference>
<evidence type="ECO:0000256" key="6">
    <source>
        <dbReference type="ARBA" id="ARBA00022840"/>
    </source>
</evidence>
<accession>A0ABT0N120</accession>
<evidence type="ECO:0000256" key="3">
    <source>
        <dbReference type="ARBA" id="ARBA00022448"/>
    </source>
</evidence>
<dbReference type="GO" id="GO:0005524">
    <property type="term" value="F:ATP binding"/>
    <property type="evidence" value="ECO:0007669"/>
    <property type="project" value="UniProtKB-KW"/>
</dbReference>
<dbReference type="InterPro" id="IPR003593">
    <property type="entry name" value="AAA+_ATPase"/>
</dbReference>
<protein>
    <submittedName>
        <fullName evidence="9">Amino acid ABC transporter ATP-binding protein</fullName>
    </submittedName>
</protein>
<reference evidence="9 10" key="1">
    <citation type="submission" date="2022-02" db="EMBL/GenBank/DDBJ databases">
        <title>Description of Brenneria tiliae sp. nov. isolated from symptomatic Tilia x moltkei and Tilia x europaea trees in the UK.</title>
        <authorList>
            <person name="Kile H."/>
        </authorList>
    </citation>
    <scope>NUCLEOTIDE SEQUENCE [LARGE SCALE GENOMIC DNA]</scope>
    <source>
        <strain evidence="9 10">MC1SB4.1</strain>
    </source>
</reference>
<evidence type="ECO:0000256" key="4">
    <source>
        <dbReference type="ARBA" id="ARBA00022475"/>
    </source>
</evidence>
<evidence type="ECO:0000256" key="2">
    <source>
        <dbReference type="ARBA" id="ARBA00005417"/>
    </source>
</evidence>
<name>A0ABT0N120_9GAMM</name>
<feature type="domain" description="ABC transporter" evidence="8">
    <location>
        <begin position="2"/>
        <end position="238"/>
    </location>
</feature>
<proteinExistence type="inferred from homology"/>
<dbReference type="EMBL" id="JAKPBZ010000116">
    <property type="protein sequence ID" value="MCL2895547.1"/>
    <property type="molecule type" value="Genomic_DNA"/>
</dbReference>
<evidence type="ECO:0000256" key="5">
    <source>
        <dbReference type="ARBA" id="ARBA00022741"/>
    </source>
</evidence>
<dbReference type="Gene3D" id="3.40.50.300">
    <property type="entry name" value="P-loop containing nucleotide triphosphate hydrolases"/>
    <property type="match status" value="1"/>
</dbReference>
<dbReference type="RefSeq" id="WP_249246474.1">
    <property type="nucleotide sequence ID" value="NZ_JAKPBZ010000116.1"/>
</dbReference>
<dbReference type="InterPro" id="IPR003439">
    <property type="entry name" value="ABC_transporter-like_ATP-bd"/>
</dbReference>
<dbReference type="PANTHER" id="PTHR43166">
    <property type="entry name" value="AMINO ACID IMPORT ATP-BINDING PROTEIN"/>
    <property type="match status" value="1"/>
</dbReference>
<dbReference type="InterPro" id="IPR027417">
    <property type="entry name" value="P-loop_NTPase"/>
</dbReference>
<dbReference type="Proteomes" id="UP001203069">
    <property type="component" value="Unassembled WGS sequence"/>
</dbReference>
<comment type="similarity">
    <text evidence="2">Belongs to the ABC transporter superfamily.</text>
</comment>
<dbReference type="PROSITE" id="PS50893">
    <property type="entry name" value="ABC_TRANSPORTER_2"/>
    <property type="match status" value="1"/>
</dbReference>
<keyword evidence="4" id="KW-1003">Cell membrane</keyword>
<dbReference type="InterPro" id="IPR017871">
    <property type="entry name" value="ABC_transporter-like_CS"/>
</dbReference>
<dbReference type="Pfam" id="PF00005">
    <property type="entry name" value="ABC_tran"/>
    <property type="match status" value="1"/>
</dbReference>
<comment type="subcellular location">
    <subcellularLocation>
        <location evidence="1">Cell inner membrane</location>
        <topology evidence="1">Peripheral membrane protein</topology>
    </subcellularLocation>
</comment>
<comment type="caution">
    <text evidence="9">The sequence shown here is derived from an EMBL/GenBank/DDBJ whole genome shotgun (WGS) entry which is preliminary data.</text>
</comment>
<dbReference type="PANTHER" id="PTHR43166:SF35">
    <property type="entry name" value="L-CYSTINE IMPORT ATP-BINDING PROTEIN TCYN"/>
    <property type="match status" value="1"/>
</dbReference>
<sequence>MIEVKNLRKSFGNKEILRGVELTVSQGDVVAIIGGSGAGKTTLLRCINYLEQPTSGEIRVGDITVKAGAKMKEILALRRKTAMVFQHYNLFAHQTALGNITEGLVTVQGYSKNAAKELALSHLDNVGLGSFAHYYPSQLSGGQQQRVGIARAMALKPEVILFDEPTSALDPELVDDVLKAMRKVAESGITMMVVTHEMGFASDVATRVAFMDQGVILEQGKPEDIFFNPQEPRTIQFLSRHLKGSGLLDRVIDYNI</sequence>
<evidence type="ECO:0000256" key="7">
    <source>
        <dbReference type="ARBA" id="ARBA00023136"/>
    </source>
</evidence>